<dbReference type="Proteomes" id="UP000006514">
    <property type="component" value="Unassembled WGS sequence"/>
</dbReference>
<dbReference type="Pfam" id="PF00106">
    <property type="entry name" value="adh_short"/>
    <property type="match status" value="1"/>
</dbReference>
<reference evidence="3" key="1">
    <citation type="journal article" date="2012" name="Science">
        <title>The Paleozoic origin of enzymatic lignin decomposition reconstructed from 31 fungal genomes.</title>
        <authorList>
            <person name="Floudas D."/>
            <person name="Binder M."/>
            <person name="Riley R."/>
            <person name="Barry K."/>
            <person name="Blanchette R.A."/>
            <person name="Henrissat B."/>
            <person name="Martinez A.T."/>
            <person name="Otillar R."/>
            <person name="Spatafora J.W."/>
            <person name="Yadav J.S."/>
            <person name="Aerts A."/>
            <person name="Benoit I."/>
            <person name="Boyd A."/>
            <person name="Carlson A."/>
            <person name="Copeland A."/>
            <person name="Coutinho P.M."/>
            <person name="de Vries R.P."/>
            <person name="Ferreira P."/>
            <person name="Findley K."/>
            <person name="Foster B."/>
            <person name="Gaskell J."/>
            <person name="Glotzer D."/>
            <person name="Gorecki P."/>
            <person name="Heitman J."/>
            <person name="Hesse C."/>
            <person name="Hori C."/>
            <person name="Igarashi K."/>
            <person name="Jurgens J.A."/>
            <person name="Kallen N."/>
            <person name="Kersten P."/>
            <person name="Kohler A."/>
            <person name="Kuees U."/>
            <person name="Kumar T.K.A."/>
            <person name="Kuo A."/>
            <person name="LaButti K."/>
            <person name="Larrondo L.F."/>
            <person name="Lindquist E."/>
            <person name="Ling A."/>
            <person name="Lombard V."/>
            <person name="Lucas S."/>
            <person name="Lundell T."/>
            <person name="Martin R."/>
            <person name="McLaughlin D.J."/>
            <person name="Morgenstern I."/>
            <person name="Morin E."/>
            <person name="Murat C."/>
            <person name="Nagy L.G."/>
            <person name="Nolan M."/>
            <person name="Ohm R.A."/>
            <person name="Patyshakuliyeva A."/>
            <person name="Rokas A."/>
            <person name="Ruiz-Duenas F.J."/>
            <person name="Sabat G."/>
            <person name="Salamov A."/>
            <person name="Samejima M."/>
            <person name="Schmutz J."/>
            <person name="Slot J.C."/>
            <person name="St John F."/>
            <person name="Stenlid J."/>
            <person name="Sun H."/>
            <person name="Sun S."/>
            <person name="Syed K."/>
            <person name="Tsang A."/>
            <person name="Wiebenga A."/>
            <person name="Young D."/>
            <person name="Pisabarro A."/>
            <person name="Eastwood D.C."/>
            <person name="Martin F."/>
            <person name="Cullen D."/>
            <person name="Grigoriev I.V."/>
            <person name="Hibbett D.S."/>
        </authorList>
    </citation>
    <scope>NUCLEOTIDE SEQUENCE [LARGE SCALE GENOMIC DNA]</scope>
    <source>
        <strain evidence="3">TFB10046</strain>
    </source>
</reference>
<dbReference type="PANTHER" id="PTHR43157:SF31">
    <property type="entry name" value="PHOSPHATIDYLINOSITOL-GLYCAN BIOSYNTHESIS CLASS F PROTEIN"/>
    <property type="match status" value="1"/>
</dbReference>
<sequence>MSATHSNFHQATTGDEVVAAFADRVKGRVFVVTGPSPTGIGASTLTSLAQGHPAALVLAGRTPSKFQSVVDEIKAIDANIKVVSVTLDLASIASTRAAAHAILEHPDIPRVDVLINNAGIMATPFALTADGIESQFHADHVGHFLLTNLLLPKLRAAPAPVIVNLTSSGHRFGWGDFEDYNFERRPYNGWDATRDFEAVDFQKNLAQGCSTTLVAALDPAVPNGAYLNDCQVYAPSPESVDLKKAEALWALSDKLVGESFE</sequence>
<proteinExistence type="predicted"/>
<dbReference type="eggNOG" id="KOG1208">
    <property type="taxonomic scope" value="Eukaryota"/>
</dbReference>
<keyword evidence="1" id="KW-0560">Oxidoreductase</keyword>
<name>J0CY89_AURST</name>
<dbReference type="OrthoDB" id="542013at2759"/>
<evidence type="ECO:0000256" key="1">
    <source>
        <dbReference type="ARBA" id="ARBA00023002"/>
    </source>
</evidence>
<evidence type="ECO:0000313" key="2">
    <source>
        <dbReference type="EMBL" id="EJD36253.1"/>
    </source>
</evidence>
<dbReference type="KEGG" id="adl:AURDEDRAFT_140092"/>
<dbReference type="SUPFAM" id="SSF51735">
    <property type="entry name" value="NAD(P)-binding Rossmann-fold domains"/>
    <property type="match status" value="1"/>
</dbReference>
<dbReference type="InParanoid" id="J0CY89"/>
<dbReference type="AlphaFoldDB" id="J0CY89"/>
<dbReference type="InterPro" id="IPR002347">
    <property type="entry name" value="SDR_fam"/>
</dbReference>
<gene>
    <name evidence="2" type="ORF">AURDEDRAFT_140092</name>
</gene>
<evidence type="ECO:0000313" key="3">
    <source>
        <dbReference type="Proteomes" id="UP000006514"/>
    </source>
</evidence>
<keyword evidence="3" id="KW-1185">Reference proteome</keyword>
<dbReference type="InterPro" id="IPR036291">
    <property type="entry name" value="NAD(P)-bd_dom_sf"/>
</dbReference>
<protein>
    <submittedName>
        <fullName evidence="2">NAD(P)-binding protein</fullName>
    </submittedName>
</protein>
<dbReference type="PANTHER" id="PTHR43157">
    <property type="entry name" value="PHOSPHATIDYLINOSITOL-GLYCAN BIOSYNTHESIS CLASS F PROTEIN-RELATED"/>
    <property type="match status" value="1"/>
</dbReference>
<dbReference type="Gene3D" id="3.40.50.720">
    <property type="entry name" value="NAD(P)-binding Rossmann-like Domain"/>
    <property type="match status" value="2"/>
</dbReference>
<accession>J0CY89</accession>
<dbReference type="EMBL" id="JH687866">
    <property type="protein sequence ID" value="EJD36253.1"/>
    <property type="molecule type" value="Genomic_DNA"/>
</dbReference>
<organism evidence="2 3">
    <name type="scientific">Auricularia subglabra (strain TFB-10046 / SS5)</name>
    <name type="common">White-rot fungus</name>
    <name type="synonym">Auricularia delicata (strain TFB10046)</name>
    <dbReference type="NCBI Taxonomy" id="717982"/>
    <lineage>
        <taxon>Eukaryota</taxon>
        <taxon>Fungi</taxon>
        <taxon>Dikarya</taxon>
        <taxon>Basidiomycota</taxon>
        <taxon>Agaricomycotina</taxon>
        <taxon>Agaricomycetes</taxon>
        <taxon>Auriculariales</taxon>
        <taxon>Auriculariaceae</taxon>
        <taxon>Auricularia</taxon>
    </lineage>
</organism>
<dbReference type="GO" id="GO:0016491">
    <property type="term" value="F:oxidoreductase activity"/>
    <property type="evidence" value="ECO:0007669"/>
    <property type="project" value="UniProtKB-KW"/>
</dbReference>